<evidence type="ECO:0000313" key="8">
    <source>
        <dbReference type="Proteomes" id="UP000606870"/>
    </source>
</evidence>
<dbReference type="InterPro" id="IPR013749">
    <property type="entry name" value="PM/HMP-P_kinase-1"/>
</dbReference>
<evidence type="ECO:0000256" key="3">
    <source>
        <dbReference type="ARBA" id="ARBA00022741"/>
    </source>
</evidence>
<dbReference type="EC" id="2.7.1.35" evidence="1"/>
<dbReference type="SUPFAM" id="SSF53613">
    <property type="entry name" value="Ribokinase-like"/>
    <property type="match status" value="1"/>
</dbReference>
<evidence type="ECO:0000256" key="4">
    <source>
        <dbReference type="ARBA" id="ARBA00022777"/>
    </source>
</evidence>
<proteinExistence type="predicted"/>
<dbReference type="Pfam" id="PF08543">
    <property type="entry name" value="Phos_pyr_kin"/>
    <property type="match status" value="1"/>
</dbReference>
<dbReference type="PANTHER" id="PTHR10534:SF2">
    <property type="entry name" value="PYRIDOXAL KINASE"/>
    <property type="match status" value="1"/>
</dbReference>
<keyword evidence="3" id="KW-0547">Nucleotide-binding</keyword>
<dbReference type="RefSeq" id="WP_186502135.1">
    <property type="nucleotide sequence ID" value="NZ_JACOGK010000004.1"/>
</dbReference>
<dbReference type="InterPro" id="IPR004625">
    <property type="entry name" value="PyrdxlKinase"/>
</dbReference>
<protein>
    <recommendedName>
        <fullName evidence="1">pyridoxal kinase</fullName>
        <ecNumber evidence="1">2.7.1.35</ecNumber>
    </recommendedName>
</protein>
<dbReference type="Gene3D" id="3.40.1190.20">
    <property type="match status" value="1"/>
</dbReference>
<evidence type="ECO:0000256" key="2">
    <source>
        <dbReference type="ARBA" id="ARBA00022679"/>
    </source>
</evidence>
<dbReference type="CDD" id="cd01173">
    <property type="entry name" value="pyridoxal_pyridoxamine_kinase"/>
    <property type="match status" value="1"/>
</dbReference>
<keyword evidence="8" id="KW-1185">Reference proteome</keyword>
<organism evidence="7 8">
    <name type="scientific">Megasphaera hominis</name>
    <dbReference type="NCBI Taxonomy" id="159836"/>
    <lineage>
        <taxon>Bacteria</taxon>
        <taxon>Bacillati</taxon>
        <taxon>Bacillota</taxon>
        <taxon>Negativicutes</taxon>
        <taxon>Veillonellales</taxon>
        <taxon>Veillonellaceae</taxon>
        <taxon>Megasphaera</taxon>
    </lineage>
</organism>
<evidence type="ECO:0000313" key="7">
    <source>
        <dbReference type="EMBL" id="MBC3536054.1"/>
    </source>
</evidence>
<gene>
    <name evidence="7" type="ORF">H8J70_02115</name>
</gene>
<dbReference type="Proteomes" id="UP000606870">
    <property type="component" value="Unassembled WGS sequence"/>
</dbReference>
<dbReference type="GO" id="GO:0008478">
    <property type="term" value="F:pyridoxal kinase activity"/>
    <property type="evidence" value="ECO:0007669"/>
    <property type="project" value="UniProtKB-EC"/>
</dbReference>
<reference evidence="7 8" key="1">
    <citation type="submission" date="2020-08" db="EMBL/GenBank/DDBJ databases">
        <authorList>
            <person name="Liu C."/>
            <person name="Sun Q."/>
        </authorList>
    </citation>
    <scope>NUCLEOTIDE SEQUENCE [LARGE SCALE GENOMIC DNA]</scope>
    <source>
        <strain evidence="7 8">NSJ-59</strain>
    </source>
</reference>
<evidence type="ECO:0000259" key="6">
    <source>
        <dbReference type="Pfam" id="PF08543"/>
    </source>
</evidence>
<dbReference type="NCBIfam" id="NF005491">
    <property type="entry name" value="PRK07105.1"/>
    <property type="match status" value="1"/>
</dbReference>
<keyword evidence="2 7" id="KW-0808">Transferase</keyword>
<feature type="domain" description="Pyridoxamine kinase/Phosphomethylpyrimidine kinase" evidence="6">
    <location>
        <begin position="71"/>
        <end position="258"/>
    </location>
</feature>
<dbReference type="EMBL" id="JACOGK010000004">
    <property type="protein sequence ID" value="MBC3536054.1"/>
    <property type="molecule type" value="Genomic_DNA"/>
</dbReference>
<dbReference type="InterPro" id="IPR029056">
    <property type="entry name" value="Ribokinase-like"/>
</dbReference>
<evidence type="ECO:0000256" key="1">
    <source>
        <dbReference type="ARBA" id="ARBA00012104"/>
    </source>
</evidence>
<sequence>MTIKRVLAIHDLCSFGRCSLTAAIPVISALGSQVCPFPTALFSNNLTYGEFVSNDLTPFMADMMDKWEKLNLHFDAIYSGFLANAAQTAVVREAVTRFAKDGQLVIVDPAMADDGQLYAVFDQSMVEEMKKLVAVAGLITPNYTEACLLTDTPWRETAPTRDELETLCRKLLALGPKQIIITSVPGAANEIQVVSQSAGEDDFQIYAVPRIPFGTCGTGDIFTSVITGCVLKGKALAESTHIAADFLSEVIQATLDSGIDPRQGIQLEDKLPALLKL</sequence>
<name>A0ABR6VFP1_9FIRM</name>
<keyword evidence="5" id="KW-0067">ATP-binding</keyword>
<comment type="caution">
    <text evidence="7">The sequence shown here is derived from an EMBL/GenBank/DDBJ whole genome shotgun (WGS) entry which is preliminary data.</text>
</comment>
<keyword evidence="4 7" id="KW-0418">Kinase</keyword>
<evidence type="ECO:0000256" key="5">
    <source>
        <dbReference type="ARBA" id="ARBA00022840"/>
    </source>
</evidence>
<dbReference type="PANTHER" id="PTHR10534">
    <property type="entry name" value="PYRIDOXAL KINASE"/>
    <property type="match status" value="1"/>
</dbReference>
<accession>A0ABR6VFP1</accession>